<dbReference type="PROSITE" id="PS50222">
    <property type="entry name" value="EF_HAND_2"/>
    <property type="match status" value="2"/>
</dbReference>
<evidence type="ECO:0000256" key="1">
    <source>
        <dbReference type="ARBA" id="ARBA00022737"/>
    </source>
</evidence>
<comment type="caution">
    <text evidence="5">The sequence shown here is derived from an EMBL/GenBank/DDBJ whole genome shotgun (WGS) entry which is preliminary data.</text>
</comment>
<protein>
    <submittedName>
        <fullName evidence="5">Calcium-binding EF-hand domain-containing protein</fullName>
    </submittedName>
</protein>
<dbReference type="SUPFAM" id="SSF47473">
    <property type="entry name" value="EF-hand"/>
    <property type="match status" value="1"/>
</dbReference>
<keyword evidence="1" id="KW-0677">Repeat</keyword>
<feature type="domain" description="EF-hand" evidence="4">
    <location>
        <begin position="41"/>
        <end position="76"/>
    </location>
</feature>
<dbReference type="AlphaFoldDB" id="A0A9P5YZR5"/>
<dbReference type="InterPro" id="IPR011992">
    <property type="entry name" value="EF-hand-dom_pair"/>
</dbReference>
<feature type="domain" description="EF-hand" evidence="4">
    <location>
        <begin position="131"/>
        <end position="166"/>
    </location>
</feature>
<dbReference type="GO" id="GO:0005509">
    <property type="term" value="F:calcium ion binding"/>
    <property type="evidence" value="ECO:0007669"/>
    <property type="project" value="InterPro"/>
</dbReference>
<accession>A0A9P5YZR5</accession>
<dbReference type="InterPro" id="IPR002048">
    <property type="entry name" value="EF_hand_dom"/>
</dbReference>
<evidence type="ECO:0000313" key="5">
    <source>
        <dbReference type="EMBL" id="KAF9477509.1"/>
    </source>
</evidence>
<dbReference type="PANTHER" id="PTHR23049">
    <property type="entry name" value="MYOSIN REGULATORY LIGHT CHAIN 2"/>
    <property type="match status" value="1"/>
</dbReference>
<evidence type="ECO:0000256" key="3">
    <source>
        <dbReference type="SAM" id="MobiDB-lite"/>
    </source>
</evidence>
<dbReference type="Gene3D" id="1.10.238.10">
    <property type="entry name" value="EF-hand"/>
    <property type="match status" value="2"/>
</dbReference>
<gene>
    <name evidence="5" type="ORF">BDN70DRAFT_861690</name>
</gene>
<dbReference type="EMBL" id="MU155258">
    <property type="protein sequence ID" value="KAF9477509.1"/>
    <property type="molecule type" value="Genomic_DNA"/>
</dbReference>
<evidence type="ECO:0000256" key="2">
    <source>
        <dbReference type="ARBA" id="ARBA00022837"/>
    </source>
</evidence>
<dbReference type="OrthoDB" id="429467at2759"/>
<dbReference type="FunFam" id="1.10.238.10:FF:000001">
    <property type="entry name" value="Calmodulin 1"/>
    <property type="match status" value="1"/>
</dbReference>
<organism evidence="5 6">
    <name type="scientific">Pholiota conissans</name>
    <dbReference type="NCBI Taxonomy" id="109636"/>
    <lineage>
        <taxon>Eukaryota</taxon>
        <taxon>Fungi</taxon>
        <taxon>Dikarya</taxon>
        <taxon>Basidiomycota</taxon>
        <taxon>Agaricomycotina</taxon>
        <taxon>Agaricomycetes</taxon>
        <taxon>Agaricomycetidae</taxon>
        <taxon>Agaricales</taxon>
        <taxon>Agaricineae</taxon>
        <taxon>Strophariaceae</taxon>
        <taxon>Pholiota</taxon>
    </lineage>
</organism>
<dbReference type="InterPro" id="IPR018247">
    <property type="entry name" value="EF_Hand_1_Ca_BS"/>
</dbReference>
<proteinExistence type="predicted"/>
<dbReference type="SMART" id="SM00054">
    <property type="entry name" value="EFh"/>
    <property type="match status" value="2"/>
</dbReference>
<keyword evidence="6" id="KW-1185">Reference proteome</keyword>
<feature type="region of interest" description="Disordered" evidence="3">
    <location>
        <begin position="1"/>
        <end position="31"/>
    </location>
</feature>
<dbReference type="Pfam" id="PF13405">
    <property type="entry name" value="EF-hand_6"/>
    <property type="match status" value="1"/>
</dbReference>
<dbReference type="PROSITE" id="PS00018">
    <property type="entry name" value="EF_HAND_1"/>
    <property type="match status" value="1"/>
</dbReference>
<dbReference type="InterPro" id="IPR050403">
    <property type="entry name" value="Myosin_RLC"/>
</dbReference>
<reference evidence="5" key="1">
    <citation type="submission" date="2020-11" db="EMBL/GenBank/DDBJ databases">
        <authorList>
            <consortium name="DOE Joint Genome Institute"/>
            <person name="Ahrendt S."/>
            <person name="Riley R."/>
            <person name="Andreopoulos W."/>
            <person name="Labutti K."/>
            <person name="Pangilinan J."/>
            <person name="Ruiz-Duenas F.J."/>
            <person name="Barrasa J.M."/>
            <person name="Sanchez-Garcia M."/>
            <person name="Camarero S."/>
            <person name="Miyauchi S."/>
            <person name="Serrano A."/>
            <person name="Linde D."/>
            <person name="Babiker R."/>
            <person name="Drula E."/>
            <person name="Ayuso-Fernandez I."/>
            <person name="Pacheco R."/>
            <person name="Padilla G."/>
            <person name="Ferreira P."/>
            <person name="Barriuso J."/>
            <person name="Kellner H."/>
            <person name="Castanera R."/>
            <person name="Alfaro M."/>
            <person name="Ramirez L."/>
            <person name="Pisabarro A.G."/>
            <person name="Kuo A."/>
            <person name="Tritt A."/>
            <person name="Lipzen A."/>
            <person name="He G."/>
            <person name="Yan M."/>
            <person name="Ng V."/>
            <person name="Cullen D."/>
            <person name="Martin F."/>
            <person name="Rosso M.-N."/>
            <person name="Henrissat B."/>
            <person name="Hibbett D."/>
            <person name="Martinez A.T."/>
            <person name="Grigoriev I.V."/>
        </authorList>
    </citation>
    <scope>NUCLEOTIDE SEQUENCE</scope>
    <source>
        <strain evidence="5">CIRM-BRFM 674</strain>
    </source>
</reference>
<evidence type="ECO:0000313" key="6">
    <source>
        <dbReference type="Proteomes" id="UP000807469"/>
    </source>
</evidence>
<keyword evidence="2" id="KW-0106">Calcium</keyword>
<evidence type="ECO:0000259" key="4">
    <source>
        <dbReference type="PROSITE" id="PS50222"/>
    </source>
</evidence>
<sequence length="207" mass="23358">MSRYPDHLSPSATPPRGVLSKAQKSRARREPSGVFSLFQAPQIQQFKEAFQLIDHDKDGWVNERDLQEIFASLGISPSKKMMEELLSARPGTHSRVGSVVEEGGVGGGGGDRGINFTMFLTMMSERLFEFDTEAELMEAFGSFDENDAGVVRVDDMRKWLSEVGERMDAQEIDRLLKGPFTDRQGNFNYREWVKMLRVNDAEDAESN</sequence>
<name>A0A9P5YZR5_9AGAR</name>
<dbReference type="Proteomes" id="UP000807469">
    <property type="component" value="Unassembled WGS sequence"/>
</dbReference>